<organism evidence="4 5">
    <name type="scientific">Novipirellula caenicola</name>
    <dbReference type="NCBI Taxonomy" id="1536901"/>
    <lineage>
        <taxon>Bacteria</taxon>
        <taxon>Pseudomonadati</taxon>
        <taxon>Planctomycetota</taxon>
        <taxon>Planctomycetia</taxon>
        <taxon>Pirellulales</taxon>
        <taxon>Pirellulaceae</taxon>
        <taxon>Novipirellula</taxon>
    </lineage>
</organism>
<feature type="region of interest" description="Disordered" evidence="1">
    <location>
        <begin position="198"/>
        <end position="304"/>
    </location>
</feature>
<dbReference type="Gene3D" id="1.10.10.1320">
    <property type="entry name" value="Anti-sigma factor, zinc-finger domain"/>
    <property type="match status" value="1"/>
</dbReference>
<keyword evidence="2" id="KW-1133">Transmembrane helix</keyword>
<feature type="compositionally biased region" description="Low complexity" evidence="1">
    <location>
        <begin position="198"/>
        <end position="210"/>
    </location>
</feature>
<name>A0ABP9VJH2_9BACT</name>
<dbReference type="EMBL" id="BAABRO010000001">
    <property type="protein sequence ID" value="GAA5505350.1"/>
    <property type="molecule type" value="Genomic_DNA"/>
</dbReference>
<dbReference type="PROSITE" id="PS50234">
    <property type="entry name" value="VWFA"/>
    <property type="match status" value="1"/>
</dbReference>
<comment type="caution">
    <text evidence="4">The sequence shown here is derived from an EMBL/GenBank/DDBJ whole genome shotgun (WGS) entry which is preliminary data.</text>
</comment>
<evidence type="ECO:0000313" key="4">
    <source>
        <dbReference type="EMBL" id="GAA5505350.1"/>
    </source>
</evidence>
<dbReference type="Gene3D" id="3.40.50.410">
    <property type="entry name" value="von Willebrand factor, type A domain"/>
    <property type="match status" value="1"/>
</dbReference>
<evidence type="ECO:0000256" key="2">
    <source>
        <dbReference type="SAM" id="Phobius"/>
    </source>
</evidence>
<accession>A0ABP9VJH2</accession>
<keyword evidence="2" id="KW-0472">Membrane</keyword>
<feature type="transmembrane region" description="Helical" evidence="2">
    <location>
        <begin position="95"/>
        <end position="116"/>
    </location>
</feature>
<evidence type="ECO:0000313" key="5">
    <source>
        <dbReference type="Proteomes" id="UP001416858"/>
    </source>
</evidence>
<dbReference type="SMART" id="SM00327">
    <property type="entry name" value="VWA"/>
    <property type="match status" value="1"/>
</dbReference>
<feature type="compositionally biased region" description="Basic and acidic residues" evidence="1">
    <location>
        <begin position="212"/>
        <end position="223"/>
    </location>
</feature>
<dbReference type="InterPro" id="IPR021908">
    <property type="entry name" value="YfbK_C"/>
</dbReference>
<dbReference type="InterPro" id="IPR041916">
    <property type="entry name" value="Anti_sigma_zinc_sf"/>
</dbReference>
<feature type="region of interest" description="Disordered" evidence="1">
    <location>
        <begin position="323"/>
        <end position="404"/>
    </location>
</feature>
<feature type="domain" description="VWFA" evidence="3">
    <location>
        <begin position="578"/>
        <end position="756"/>
    </location>
</feature>
<sequence>MSESIWNDPRITAYVLDELPADERAAFESEMQSNPELAAAVEEARGVTSKLDSLFASESTPPLDANRRDKIIAGDHRPTFVTTQPKRAWYQLGTVELVVTAAIVLIIAAIAIPASMSPKIAMNGDAVADPQEEPTLSQEDYMRMATSGQEQDEEIVELSADSLGGERELTPHDVADASGFAAAEAAAPATSPMATAPMSAAAMSADSASDQFHSRAEAKRDADTAPPQVAMRSMLKESSADQGGEGSEQAGALGMSPPPSISLQDTSGLRTAAEPKPEKSRGYPLDKKWSQIAPAAPAAEDPFGATNSDLFAEVEAAQTEFAPGGMAMGGSQNESNDRLKRGRSGGMGMDMPESPSPSDRESQSSDLSDGMAMLEGGYGLPSDTSTLPSSEVRSNRDNNIPRLSKAVTTLEKKGQTTAGGYGLPMDTVPLNTRLGSELKQSIPGLPKAIQLLDEEVRNPEGVGPGTPGDQFDVIEDNPFRRVSEHPLSTFSVDVDTASYSKVRDFLVRANQLPRPDAVRIEEMINYFDYNYDPPAADAEHPFAARAVVTECPWNPQHRLARIALKGKVIEQSDRPRCNLVFLLDTSGSMNQANKLPLVQDGMKMLLEQLNENDRVAIAVYAGSAGLVLDSTKVKNGKKVRKALTQLSAGGSTNGGAGIALAYQVARDHFIPDGVNRVILCTDGDFNVGTTGTDALVRMVEKEAKGGVFLSVLGFGMGNHNDSMLEQISGRGNGNYAFIDNEKEARKVLVDQTNSTLVTIAKDVKLQVEFNPTQVNSYRLIGYENRVLAKEDFNDDKKDAGEIGAGHSVTALYEIVPAGSEPDAAKPKVDDLKYQAKVKPTKAAQSDEMLTIKLRYKQPDGDTSTLVEFPVTDEGDSFDKADKETRFAAAVAGFGMQLRRSEYKGNWTLGDVVRVAEASKGEDRFELRAEFIELAQKASQLMGQE</sequence>
<dbReference type="PANTHER" id="PTHR10579:SF43">
    <property type="entry name" value="ZINC FINGER (C3HC4-TYPE RING FINGER) FAMILY PROTEIN"/>
    <property type="match status" value="1"/>
</dbReference>
<dbReference type="SUPFAM" id="SSF53300">
    <property type="entry name" value="vWA-like"/>
    <property type="match status" value="1"/>
</dbReference>
<dbReference type="Pfam" id="PF12450">
    <property type="entry name" value="vWF_A"/>
    <property type="match status" value="1"/>
</dbReference>
<dbReference type="InterPro" id="IPR022156">
    <property type="entry name" value="Uncharacterised_YfbK_N"/>
</dbReference>
<feature type="compositionally biased region" description="Polar residues" evidence="1">
    <location>
        <begin position="382"/>
        <end position="392"/>
    </location>
</feature>
<dbReference type="InterPro" id="IPR051266">
    <property type="entry name" value="CLCR"/>
</dbReference>
<dbReference type="RefSeq" id="WP_345682393.1">
    <property type="nucleotide sequence ID" value="NZ_BAABRO010000001.1"/>
</dbReference>
<protein>
    <recommendedName>
        <fullName evidence="3">VWFA domain-containing protein</fullName>
    </recommendedName>
</protein>
<dbReference type="Proteomes" id="UP001416858">
    <property type="component" value="Unassembled WGS sequence"/>
</dbReference>
<dbReference type="Pfam" id="PF12034">
    <property type="entry name" value="YfbK_C"/>
    <property type="match status" value="1"/>
</dbReference>
<evidence type="ECO:0000259" key="3">
    <source>
        <dbReference type="PROSITE" id="PS50234"/>
    </source>
</evidence>
<dbReference type="PANTHER" id="PTHR10579">
    <property type="entry name" value="CALCIUM-ACTIVATED CHLORIDE CHANNEL REGULATOR"/>
    <property type="match status" value="1"/>
</dbReference>
<dbReference type="Pfam" id="PF00092">
    <property type="entry name" value="VWA"/>
    <property type="match status" value="1"/>
</dbReference>
<keyword evidence="5" id="KW-1185">Reference proteome</keyword>
<keyword evidence="2" id="KW-0812">Transmembrane</keyword>
<gene>
    <name evidence="4" type="ORF">Rcae01_00794</name>
</gene>
<feature type="compositionally biased region" description="Basic and acidic residues" evidence="1">
    <location>
        <begin position="273"/>
        <end position="289"/>
    </location>
</feature>
<dbReference type="InterPro" id="IPR002035">
    <property type="entry name" value="VWF_A"/>
</dbReference>
<dbReference type="InterPro" id="IPR036465">
    <property type="entry name" value="vWFA_dom_sf"/>
</dbReference>
<evidence type="ECO:0000256" key="1">
    <source>
        <dbReference type="SAM" id="MobiDB-lite"/>
    </source>
</evidence>
<dbReference type="CDD" id="cd01465">
    <property type="entry name" value="vWA_subgroup"/>
    <property type="match status" value="1"/>
</dbReference>
<reference evidence="4 5" key="1">
    <citation type="submission" date="2024-02" db="EMBL/GenBank/DDBJ databases">
        <title>Rhodopirellula caenicola NBRC 110016.</title>
        <authorList>
            <person name="Ichikawa N."/>
            <person name="Katano-Makiyama Y."/>
            <person name="Hidaka K."/>
        </authorList>
    </citation>
    <scope>NUCLEOTIDE SEQUENCE [LARGE SCALE GENOMIC DNA]</scope>
    <source>
        <strain evidence="4 5">NBRC 110016</strain>
    </source>
</reference>
<proteinExistence type="predicted"/>